<proteinExistence type="predicted"/>
<comment type="caution">
    <text evidence="2">The sequence shown here is derived from an EMBL/GenBank/DDBJ whole genome shotgun (WGS) entry which is preliminary data.</text>
</comment>
<dbReference type="EC" id="3.5.1.4" evidence="2"/>
<dbReference type="NCBIfam" id="NF005300">
    <property type="entry name" value="PRK06828.1"/>
    <property type="match status" value="1"/>
</dbReference>
<name>A0A5R9G808_9BACL</name>
<dbReference type="PANTHER" id="PTHR42678">
    <property type="entry name" value="AMIDASE"/>
    <property type="match status" value="1"/>
</dbReference>
<dbReference type="Pfam" id="PF01425">
    <property type="entry name" value="Amidase"/>
    <property type="match status" value="1"/>
</dbReference>
<organism evidence="2 3">
    <name type="scientific">Paenibacillus antri</name>
    <dbReference type="NCBI Taxonomy" id="2582848"/>
    <lineage>
        <taxon>Bacteria</taxon>
        <taxon>Bacillati</taxon>
        <taxon>Bacillota</taxon>
        <taxon>Bacilli</taxon>
        <taxon>Bacillales</taxon>
        <taxon>Paenibacillaceae</taxon>
        <taxon>Paenibacillus</taxon>
    </lineage>
</organism>
<dbReference type="SUPFAM" id="SSF75304">
    <property type="entry name" value="Amidase signature (AS) enzymes"/>
    <property type="match status" value="1"/>
</dbReference>
<dbReference type="Proteomes" id="UP000309676">
    <property type="component" value="Unassembled WGS sequence"/>
</dbReference>
<dbReference type="EMBL" id="VCIW01000020">
    <property type="protein sequence ID" value="TLS49568.1"/>
    <property type="molecule type" value="Genomic_DNA"/>
</dbReference>
<evidence type="ECO:0000313" key="3">
    <source>
        <dbReference type="Proteomes" id="UP000309676"/>
    </source>
</evidence>
<dbReference type="AlphaFoldDB" id="A0A5R9G808"/>
<protein>
    <submittedName>
        <fullName evidence="2">Amidase</fullName>
        <ecNumber evidence="2">3.5.1.4</ecNumber>
    </submittedName>
</protein>
<dbReference type="PANTHER" id="PTHR42678:SF34">
    <property type="entry name" value="OS04G0183300 PROTEIN"/>
    <property type="match status" value="1"/>
</dbReference>
<dbReference type="Gene3D" id="3.90.1300.10">
    <property type="entry name" value="Amidase signature (AS) domain"/>
    <property type="match status" value="1"/>
</dbReference>
<evidence type="ECO:0000313" key="2">
    <source>
        <dbReference type="EMBL" id="TLS49568.1"/>
    </source>
</evidence>
<keyword evidence="2" id="KW-0378">Hydrolase</keyword>
<dbReference type="InterPro" id="IPR023631">
    <property type="entry name" value="Amidase_dom"/>
</dbReference>
<dbReference type="GO" id="GO:0004040">
    <property type="term" value="F:amidase activity"/>
    <property type="evidence" value="ECO:0007669"/>
    <property type="project" value="UniProtKB-EC"/>
</dbReference>
<keyword evidence="3" id="KW-1185">Reference proteome</keyword>
<dbReference type="OrthoDB" id="9811471at2"/>
<sequence>MTIEFSLIVPRGDYVSKAPDFQGNDWGIRTNGLRYTENRRRLGRGGDPLIDFEETTILEMQRGMENGSFRAKELTLYYMERISELDKNGPRLNAVLEWNPDALAIAEAMDREREVRGARGPLHGIPVLLKDNIETADRLHTSAGAMALADSYAAKDAFVVRRLRQAGAIVLGKANMSEMAKFVSESMPNAYSSRGGIVRNPYGPGEFDVGGSSCGSAVAVAANLTTVSLGTETLGSIINPAVENSIVGLDPTIGLVSRTGLIPLAPTHDTIGPMTRTVADAAVVLSAIAGFDEEDVSTRMGMGHALDDYLPCLDEGGLRGARIGIPKDADYPDLEREDRRLLERELETLRRLGADLVEIDDLNKLQRQKWDVTVLMYEFKPAFNHYLSLLGPHVPIHSLKDLIAYNRLHNPGVALYGQQLLLAAERTSGTLTEAEYIRAKLRDLRLSQREGIDAFIDRYRLDAILSPGHTGVAAPAKAGYPSITVPAGYHDSGKPFGLTWTSGAFTEPKLLSFAYAYEQATKHRKSPAFNIKG</sequence>
<gene>
    <name evidence="2" type="ORF">FE782_24575</name>
</gene>
<feature type="domain" description="Amidase" evidence="1">
    <location>
        <begin position="73"/>
        <end position="467"/>
    </location>
</feature>
<reference evidence="2 3" key="1">
    <citation type="submission" date="2019-05" db="EMBL/GenBank/DDBJ databases">
        <authorList>
            <person name="Narsing Rao M.P."/>
            <person name="Li W.J."/>
        </authorList>
    </citation>
    <scope>NUCLEOTIDE SEQUENCE [LARGE SCALE GENOMIC DNA]</scope>
    <source>
        <strain evidence="2 3">SYSU_K30003</strain>
    </source>
</reference>
<evidence type="ECO:0000259" key="1">
    <source>
        <dbReference type="Pfam" id="PF01425"/>
    </source>
</evidence>
<accession>A0A5R9G808</accession>
<dbReference type="InterPro" id="IPR036928">
    <property type="entry name" value="AS_sf"/>
</dbReference>